<dbReference type="Gene3D" id="3.10.20.30">
    <property type="match status" value="1"/>
</dbReference>
<keyword evidence="6" id="KW-0411">Iron-sulfur</keyword>
<dbReference type="SUPFAM" id="SSF52343">
    <property type="entry name" value="Ferredoxin reductase-like, C-terminal NADP-linked domain"/>
    <property type="match status" value="1"/>
</dbReference>
<dbReference type="InterPro" id="IPR039261">
    <property type="entry name" value="FNR_nucleotide-bd"/>
</dbReference>
<evidence type="ECO:0000256" key="2">
    <source>
        <dbReference type="ARBA" id="ARBA00022714"/>
    </source>
</evidence>
<keyword evidence="10" id="KW-1185">Reference proteome</keyword>
<dbReference type="RefSeq" id="WP_244937002.1">
    <property type="nucleotide sequence ID" value="NZ_SNZA01000003.1"/>
</dbReference>
<dbReference type="PRINTS" id="PR00409">
    <property type="entry name" value="PHDIOXRDTASE"/>
</dbReference>
<evidence type="ECO:0000313" key="9">
    <source>
        <dbReference type="EMBL" id="TDR13430.1"/>
    </source>
</evidence>
<dbReference type="EMBL" id="SNZA01000003">
    <property type="protein sequence ID" value="TDR13430.1"/>
    <property type="molecule type" value="Genomic_DNA"/>
</dbReference>
<dbReference type="InterPro" id="IPR006058">
    <property type="entry name" value="2Fe2S_fd_BS"/>
</dbReference>
<evidence type="ECO:0000259" key="8">
    <source>
        <dbReference type="PROSITE" id="PS51384"/>
    </source>
</evidence>
<dbReference type="InterPro" id="IPR012675">
    <property type="entry name" value="Beta-grasp_dom_sf"/>
</dbReference>
<evidence type="ECO:0000256" key="5">
    <source>
        <dbReference type="ARBA" id="ARBA00023004"/>
    </source>
</evidence>
<proteinExistence type="predicted"/>
<dbReference type="PROSITE" id="PS00197">
    <property type="entry name" value="2FE2S_FER_1"/>
    <property type="match status" value="1"/>
</dbReference>
<dbReference type="GO" id="GO:0051537">
    <property type="term" value="F:2 iron, 2 sulfur cluster binding"/>
    <property type="evidence" value="ECO:0007669"/>
    <property type="project" value="UniProtKB-KW"/>
</dbReference>
<dbReference type="InterPro" id="IPR017938">
    <property type="entry name" value="Riboflavin_synthase-like_b-brl"/>
</dbReference>
<dbReference type="GO" id="GO:0032259">
    <property type="term" value="P:methylation"/>
    <property type="evidence" value="ECO:0007669"/>
    <property type="project" value="UniProtKB-KW"/>
</dbReference>
<dbReference type="PROSITE" id="PS51085">
    <property type="entry name" value="2FE2S_FER_2"/>
    <property type="match status" value="1"/>
</dbReference>
<evidence type="ECO:0000256" key="4">
    <source>
        <dbReference type="ARBA" id="ARBA00023002"/>
    </source>
</evidence>
<evidence type="ECO:0000313" key="10">
    <source>
        <dbReference type="Proteomes" id="UP000295729"/>
    </source>
</evidence>
<dbReference type="CDD" id="cd00207">
    <property type="entry name" value="fer2"/>
    <property type="match status" value="1"/>
</dbReference>
<accession>A0A4R6X7E4</accession>
<dbReference type="PROSITE" id="PS51384">
    <property type="entry name" value="FAD_FR"/>
    <property type="match status" value="1"/>
</dbReference>
<name>A0A4R6X7E4_9GAMM</name>
<keyword evidence="2" id="KW-0001">2Fe-2S</keyword>
<dbReference type="SUPFAM" id="SSF63380">
    <property type="entry name" value="Riboflavin synthase domain-like"/>
    <property type="match status" value="1"/>
</dbReference>
<dbReference type="Proteomes" id="UP000295729">
    <property type="component" value="Unassembled WGS sequence"/>
</dbReference>
<dbReference type="Gene3D" id="3.40.50.80">
    <property type="entry name" value="Nucleotide-binding domain of ferredoxin-NADP reductase (FNR) module"/>
    <property type="match status" value="1"/>
</dbReference>
<organism evidence="9 10">
    <name type="scientific">Marinomonas communis</name>
    <dbReference type="NCBI Taxonomy" id="28254"/>
    <lineage>
        <taxon>Bacteria</taxon>
        <taxon>Pseudomonadati</taxon>
        <taxon>Pseudomonadota</taxon>
        <taxon>Gammaproteobacteria</taxon>
        <taxon>Oceanospirillales</taxon>
        <taxon>Oceanospirillaceae</taxon>
        <taxon>Marinomonas</taxon>
    </lineage>
</organism>
<keyword evidence="5" id="KW-0408">Iron</keyword>
<dbReference type="InterPro" id="IPR001041">
    <property type="entry name" value="2Fe-2S_ferredoxin-type"/>
</dbReference>
<comment type="caution">
    <text evidence="9">The sequence shown here is derived from an EMBL/GenBank/DDBJ whole genome shotgun (WGS) entry which is preliminary data.</text>
</comment>
<sequence>MKAVLDLKISRIVKETSRVIRIELVSQNGSTLPLYQAGAHVELKLPNGLMRQYSLCRLPTTGMSYEIAVLKDPNSRGGSMLLHQMKVGDRLQASYPQNHFLLKNPRKTAILLGAGIGITPLIPMAQMLAKTGVDFALHYSAKSPASAAFYDQLNKSEFADKVHWHFSDANSRLNIESLLKSLVSHPDLYVCGPRQYIEEIMNCAKVFGWPEERLHKEFFTGAKSPLIDQTPREMFQVKLASSGQMIDVPPGVSITEALEMNGIDIPISCEEGWCGTCMTRVIDGVPDHRDTFLSPQEHTQNSLIMPCCSRSRSDVLVLDI</sequence>
<dbReference type="SUPFAM" id="SSF54292">
    <property type="entry name" value="2Fe-2S ferredoxin-like"/>
    <property type="match status" value="1"/>
</dbReference>
<keyword evidence="1" id="KW-0285">Flavoprotein</keyword>
<keyword evidence="4" id="KW-0560">Oxidoreductase</keyword>
<feature type="domain" description="2Fe-2S ferredoxin-type" evidence="7">
    <location>
        <begin position="235"/>
        <end position="320"/>
    </location>
</feature>
<evidence type="ECO:0000256" key="3">
    <source>
        <dbReference type="ARBA" id="ARBA00022723"/>
    </source>
</evidence>
<evidence type="ECO:0000256" key="6">
    <source>
        <dbReference type="ARBA" id="ARBA00023014"/>
    </source>
</evidence>
<dbReference type="InterPro" id="IPR050415">
    <property type="entry name" value="MRET"/>
</dbReference>
<dbReference type="CDD" id="cd06185">
    <property type="entry name" value="PDR_like"/>
    <property type="match status" value="1"/>
</dbReference>
<evidence type="ECO:0000256" key="1">
    <source>
        <dbReference type="ARBA" id="ARBA00022630"/>
    </source>
</evidence>
<dbReference type="Pfam" id="PF00111">
    <property type="entry name" value="Fer2"/>
    <property type="match status" value="1"/>
</dbReference>
<keyword evidence="3" id="KW-0479">Metal-binding</keyword>
<keyword evidence="9" id="KW-0808">Transferase</keyword>
<reference evidence="9 10" key="1">
    <citation type="submission" date="2019-03" db="EMBL/GenBank/DDBJ databases">
        <title>Genomic Encyclopedia of Type Strains, Phase IV (KMG-IV): sequencing the most valuable type-strain genomes for metagenomic binning, comparative biology and taxonomic classification.</title>
        <authorList>
            <person name="Goeker M."/>
        </authorList>
    </citation>
    <scope>NUCLEOTIDE SEQUENCE [LARGE SCALE GENOMIC DNA]</scope>
    <source>
        <strain evidence="9 10">DSM 5604</strain>
    </source>
</reference>
<protein>
    <submittedName>
        <fullName evidence="9">Vanillate O-demethylase ferredoxin subunit</fullName>
    </submittedName>
</protein>
<dbReference type="InterPro" id="IPR036010">
    <property type="entry name" value="2Fe-2S_ferredoxin-like_sf"/>
</dbReference>
<dbReference type="GO" id="GO:0046872">
    <property type="term" value="F:metal ion binding"/>
    <property type="evidence" value="ECO:0007669"/>
    <property type="project" value="UniProtKB-KW"/>
</dbReference>
<dbReference type="AlphaFoldDB" id="A0A4R6X7E4"/>
<dbReference type="Gene3D" id="2.40.30.10">
    <property type="entry name" value="Translation factors"/>
    <property type="match status" value="1"/>
</dbReference>
<feature type="domain" description="FAD-binding FR-type" evidence="8">
    <location>
        <begin position="2"/>
        <end position="103"/>
    </location>
</feature>
<dbReference type="PANTHER" id="PTHR47354">
    <property type="entry name" value="NADH OXIDOREDUCTASE HCR"/>
    <property type="match status" value="1"/>
</dbReference>
<dbReference type="InterPro" id="IPR017927">
    <property type="entry name" value="FAD-bd_FR_type"/>
</dbReference>
<dbReference type="GO" id="GO:0016491">
    <property type="term" value="F:oxidoreductase activity"/>
    <property type="evidence" value="ECO:0007669"/>
    <property type="project" value="UniProtKB-KW"/>
</dbReference>
<dbReference type="PANTHER" id="PTHR47354:SF1">
    <property type="entry name" value="CARNITINE MONOOXYGENASE REDUCTASE SUBUNIT"/>
    <property type="match status" value="1"/>
</dbReference>
<gene>
    <name evidence="9" type="ORF">C8D85_2312</name>
</gene>
<evidence type="ECO:0000259" key="7">
    <source>
        <dbReference type="PROSITE" id="PS51085"/>
    </source>
</evidence>
<dbReference type="GO" id="GO:0008168">
    <property type="term" value="F:methyltransferase activity"/>
    <property type="evidence" value="ECO:0007669"/>
    <property type="project" value="UniProtKB-KW"/>
</dbReference>
<keyword evidence="9" id="KW-0489">Methyltransferase</keyword>